<keyword evidence="3" id="KW-1185">Reference proteome</keyword>
<dbReference type="Proteomes" id="UP000710849">
    <property type="component" value="Unassembled WGS sequence"/>
</dbReference>
<evidence type="ECO:0000313" key="3">
    <source>
        <dbReference type="Proteomes" id="UP000710849"/>
    </source>
</evidence>
<dbReference type="EMBL" id="RCSW01000001">
    <property type="protein sequence ID" value="KAF7954762.1"/>
    <property type="molecule type" value="Genomic_DNA"/>
</dbReference>
<proteinExistence type="predicted"/>
<dbReference type="GeneID" id="62143610"/>
<reference evidence="2 3" key="1">
    <citation type="journal article" date="2020" name="Genome Biol. Evol.">
        <title>Comparative genomics of Sclerotiniaceae.</title>
        <authorList>
            <person name="Valero Jimenez C.A."/>
            <person name="Steentjes M."/>
            <person name="Scholten O.E."/>
            <person name="Van Kan J.A.L."/>
        </authorList>
    </citation>
    <scope>NUCLEOTIDE SEQUENCE [LARGE SCALE GENOMIC DNA]</scope>
    <source>
        <strain evidence="2 3">MUCL 94</strain>
    </source>
</reference>
<sequence length="119" mass="13010">MTLCAEQSLRLTLRPACKLFADRPYRKGKQECFQRLPGKSSDFNSIPIDTCLSPYPRVPTPSYTPSNRDEQSGEGGAEEEGASLKPQALNRASTALPLINLSSRPISESQSLPNALRST</sequence>
<accession>A0A9P5M6D5</accession>
<organism evidence="2 3">
    <name type="scientific">Botrytis byssoidea</name>
    <dbReference type="NCBI Taxonomy" id="139641"/>
    <lineage>
        <taxon>Eukaryota</taxon>
        <taxon>Fungi</taxon>
        <taxon>Dikarya</taxon>
        <taxon>Ascomycota</taxon>
        <taxon>Pezizomycotina</taxon>
        <taxon>Leotiomycetes</taxon>
        <taxon>Helotiales</taxon>
        <taxon>Sclerotiniaceae</taxon>
        <taxon>Botrytis</taxon>
    </lineage>
</organism>
<evidence type="ECO:0000313" key="2">
    <source>
        <dbReference type="EMBL" id="KAF7954762.1"/>
    </source>
</evidence>
<protein>
    <submittedName>
        <fullName evidence="2">Uncharacterized protein</fullName>
    </submittedName>
</protein>
<feature type="region of interest" description="Disordered" evidence="1">
    <location>
        <begin position="100"/>
        <end position="119"/>
    </location>
</feature>
<evidence type="ECO:0000256" key="1">
    <source>
        <dbReference type="SAM" id="MobiDB-lite"/>
    </source>
</evidence>
<gene>
    <name evidence="2" type="ORF">EAE97_000021</name>
</gene>
<feature type="region of interest" description="Disordered" evidence="1">
    <location>
        <begin position="54"/>
        <end position="89"/>
    </location>
</feature>
<dbReference type="RefSeq" id="XP_038737892.1">
    <property type="nucleotide sequence ID" value="XM_038870531.1"/>
</dbReference>
<name>A0A9P5M6D5_9HELO</name>
<dbReference type="AlphaFoldDB" id="A0A9P5M6D5"/>
<comment type="caution">
    <text evidence="2">The sequence shown here is derived from an EMBL/GenBank/DDBJ whole genome shotgun (WGS) entry which is preliminary data.</text>
</comment>